<dbReference type="EMBL" id="FOAS01000003">
    <property type="protein sequence ID" value="SEK54272.1"/>
    <property type="molecule type" value="Genomic_DNA"/>
</dbReference>
<evidence type="ECO:0000313" key="2">
    <source>
        <dbReference type="Proteomes" id="UP000185766"/>
    </source>
</evidence>
<dbReference type="PANTHER" id="PTHR38664:SF1">
    <property type="entry name" value="SLR0058 PROTEIN"/>
    <property type="match status" value="1"/>
</dbReference>
<dbReference type="Proteomes" id="UP000185766">
    <property type="component" value="Unassembled WGS sequence"/>
</dbReference>
<accession>A0A1H7HXE6</accession>
<organism evidence="1 2">
    <name type="scientific">Atopomonas hussainii</name>
    <dbReference type="NCBI Taxonomy" id="1429083"/>
    <lineage>
        <taxon>Bacteria</taxon>
        <taxon>Pseudomonadati</taxon>
        <taxon>Pseudomonadota</taxon>
        <taxon>Gammaproteobacteria</taxon>
        <taxon>Pseudomonadales</taxon>
        <taxon>Pseudomonadaceae</taxon>
        <taxon>Atopomonas</taxon>
    </lineage>
</organism>
<name>A0A1H7HXE6_9GAMM</name>
<dbReference type="InterPro" id="IPR008769">
    <property type="entry name" value="PhaF_PhaI"/>
</dbReference>
<gene>
    <name evidence="1" type="ORF">SAMN05216214_103103</name>
</gene>
<dbReference type="NCBIfam" id="TIGR01837">
    <property type="entry name" value="PHA_granule_1"/>
    <property type="match status" value="1"/>
</dbReference>
<dbReference type="Pfam" id="PF05597">
    <property type="entry name" value="Phasin"/>
    <property type="match status" value="1"/>
</dbReference>
<reference evidence="1 2" key="1">
    <citation type="submission" date="2016-10" db="EMBL/GenBank/DDBJ databases">
        <authorList>
            <person name="de Groot N.N."/>
        </authorList>
    </citation>
    <scope>NUCLEOTIDE SEQUENCE [LARGE SCALE GENOMIC DNA]</scope>
    <source>
        <strain evidence="1 2">JCM 19513</strain>
    </source>
</reference>
<dbReference type="RefSeq" id="WP_071870910.1">
    <property type="nucleotide sequence ID" value="NZ_FOAS01000003.1"/>
</dbReference>
<dbReference type="STRING" id="1429083.GCA_001885685_01678"/>
<dbReference type="AlphaFoldDB" id="A0A1H7HXE6"/>
<protein>
    <submittedName>
        <fullName evidence="1">Poly(Hydroxyalkanoate) granule-associated protein</fullName>
    </submittedName>
</protein>
<evidence type="ECO:0000313" key="1">
    <source>
        <dbReference type="EMBL" id="SEK54272.1"/>
    </source>
</evidence>
<dbReference type="PANTHER" id="PTHR38664">
    <property type="entry name" value="SLR0058 PROTEIN"/>
    <property type="match status" value="1"/>
</dbReference>
<sequence>MTKAAVKKVAETQEATVLTDVKAYARQIWLAGLGAYAKAGKEGLDYFKGLVTEGEGVEKQGKELVAEQVEAANSKFDSVKKNVKTQAQAKLDVVEKAFDERVSAALGRLSIPSKKDVAELSAKIDELNAAIKKLSAK</sequence>
<dbReference type="OrthoDB" id="5801582at2"/>
<keyword evidence="2" id="KW-1185">Reference proteome</keyword>
<proteinExistence type="predicted"/>